<evidence type="ECO:0000313" key="3">
    <source>
        <dbReference type="Proteomes" id="UP000694843"/>
    </source>
</evidence>
<dbReference type="InterPro" id="IPR029063">
    <property type="entry name" value="SAM-dependent_MTases_sf"/>
</dbReference>
<dbReference type="OrthoDB" id="6381097at2759"/>
<dbReference type="KEGG" id="hazt:108668310"/>
<accession>A0A8B7NBK8</accession>
<keyword evidence="3" id="KW-1185">Reference proteome</keyword>
<organism evidence="3 4">
    <name type="scientific">Hyalella azteca</name>
    <name type="common">Amphipod</name>
    <dbReference type="NCBI Taxonomy" id="294128"/>
    <lineage>
        <taxon>Eukaryota</taxon>
        <taxon>Metazoa</taxon>
        <taxon>Ecdysozoa</taxon>
        <taxon>Arthropoda</taxon>
        <taxon>Crustacea</taxon>
        <taxon>Multicrustacea</taxon>
        <taxon>Malacostraca</taxon>
        <taxon>Eumalacostraca</taxon>
        <taxon>Peracarida</taxon>
        <taxon>Amphipoda</taxon>
        <taxon>Senticaudata</taxon>
        <taxon>Talitrida</taxon>
        <taxon>Talitroidea</taxon>
        <taxon>Hyalellidae</taxon>
        <taxon>Hyalella</taxon>
    </lineage>
</organism>
<dbReference type="GO" id="GO:0005794">
    <property type="term" value="C:Golgi apparatus"/>
    <property type="evidence" value="ECO:0007669"/>
    <property type="project" value="TreeGrafter"/>
</dbReference>
<feature type="transmembrane region" description="Helical" evidence="1">
    <location>
        <begin position="12"/>
        <end position="31"/>
    </location>
</feature>
<name>A0A8B7NBK8_HYAAZ</name>
<evidence type="ECO:0000256" key="1">
    <source>
        <dbReference type="SAM" id="Phobius"/>
    </source>
</evidence>
<evidence type="ECO:0000259" key="2">
    <source>
        <dbReference type="Pfam" id="PF05050"/>
    </source>
</evidence>
<gene>
    <name evidence="4" type="primary">LOC108668310</name>
</gene>
<feature type="domain" description="Methyltransferase FkbM" evidence="2">
    <location>
        <begin position="132"/>
        <end position="286"/>
    </location>
</feature>
<dbReference type="GeneID" id="108668310"/>
<dbReference type="InterPro" id="IPR006342">
    <property type="entry name" value="FkbM_mtfrase"/>
</dbReference>
<reference evidence="4" key="1">
    <citation type="submission" date="2025-08" db="UniProtKB">
        <authorList>
            <consortium name="RefSeq"/>
        </authorList>
    </citation>
    <scope>IDENTIFICATION</scope>
    <source>
        <tissue evidence="4">Whole organism</tissue>
    </source>
</reference>
<sequence length="311" mass="35011">MKNLGPKYSLKTIIPVCFAVIVLVLGIQVLTNNVIRESIEKLLIANTLKPANGTEMTHTSPEMEDLFFHPDLVGKDMRDEAVIQAAREALIAPAREGPYYLDNPRQVFYSQHGQDQYVAAIFNNTERGFFFEVGALTGESLSNTLFLELDLGWTGVLMEPTPVSYHVLKSKNRRAHIMRACLAPDTSYREPVFDIAGEAWANTLMNAEKTEESLRVPCYPLYSILAALGNPVIDYMSLDVEGVEMKVLKSIPWDDVKIRVITIEIFLIPEGPEALRTFMEDKGFKFIKQLNQDYLFINKQLSGGLNLNFAT</sequence>
<dbReference type="SUPFAM" id="SSF53335">
    <property type="entry name" value="S-adenosyl-L-methionine-dependent methyltransferases"/>
    <property type="match status" value="1"/>
</dbReference>
<dbReference type="Proteomes" id="UP000694843">
    <property type="component" value="Unplaced"/>
</dbReference>
<dbReference type="GO" id="GO:0031902">
    <property type="term" value="C:late endosome membrane"/>
    <property type="evidence" value="ECO:0007669"/>
    <property type="project" value="TreeGrafter"/>
</dbReference>
<dbReference type="Pfam" id="PF05050">
    <property type="entry name" value="Methyltransf_21"/>
    <property type="match status" value="1"/>
</dbReference>
<dbReference type="GO" id="GO:0016197">
    <property type="term" value="P:endosomal transport"/>
    <property type="evidence" value="ECO:0007669"/>
    <property type="project" value="TreeGrafter"/>
</dbReference>
<protein>
    <submittedName>
        <fullName evidence="4">Protein Star-like</fullName>
    </submittedName>
</protein>
<proteinExistence type="predicted"/>
<dbReference type="RefSeq" id="XP_018010988.1">
    <property type="nucleotide sequence ID" value="XM_018155499.2"/>
</dbReference>
<dbReference type="Gene3D" id="3.40.50.150">
    <property type="entry name" value="Vaccinia Virus protein VP39"/>
    <property type="match status" value="1"/>
</dbReference>
<dbReference type="PANTHER" id="PTHR34009:SF2">
    <property type="entry name" value="PROTEIN STAR"/>
    <property type="match status" value="1"/>
</dbReference>
<dbReference type="GO" id="GO:0006888">
    <property type="term" value="P:endoplasmic reticulum to Golgi vesicle-mediated transport"/>
    <property type="evidence" value="ECO:0007669"/>
    <property type="project" value="TreeGrafter"/>
</dbReference>
<dbReference type="AlphaFoldDB" id="A0A8B7NBK8"/>
<keyword evidence="1" id="KW-1133">Transmembrane helix</keyword>
<evidence type="ECO:0000313" key="4">
    <source>
        <dbReference type="RefSeq" id="XP_018010988.1"/>
    </source>
</evidence>
<dbReference type="PANTHER" id="PTHR34009">
    <property type="entry name" value="PROTEIN STAR"/>
    <property type="match status" value="1"/>
</dbReference>
<keyword evidence="1" id="KW-0472">Membrane</keyword>
<dbReference type="InterPro" id="IPR053202">
    <property type="entry name" value="EGF_Rcpt_Signaling_Reg"/>
</dbReference>
<dbReference type="GO" id="GO:0005789">
    <property type="term" value="C:endoplasmic reticulum membrane"/>
    <property type="evidence" value="ECO:0007669"/>
    <property type="project" value="TreeGrafter"/>
</dbReference>
<dbReference type="GO" id="GO:0005886">
    <property type="term" value="C:plasma membrane"/>
    <property type="evidence" value="ECO:0007669"/>
    <property type="project" value="TreeGrafter"/>
</dbReference>
<keyword evidence="1" id="KW-0812">Transmembrane</keyword>